<name>A0A1D8P801_9FLAO</name>
<organism evidence="1 2">
    <name type="scientific">Urechidicola croceus</name>
    <dbReference type="NCBI Taxonomy" id="1850246"/>
    <lineage>
        <taxon>Bacteria</taxon>
        <taxon>Pseudomonadati</taxon>
        <taxon>Bacteroidota</taxon>
        <taxon>Flavobacteriia</taxon>
        <taxon>Flavobacteriales</taxon>
        <taxon>Flavobacteriaceae</taxon>
        <taxon>Urechidicola</taxon>
    </lineage>
</organism>
<sequence>MKDYLNKQIKSQTEEEVWNELYIISEHWKSDLLFYKDDLRFLFHLINKYIIWITKDENLDKIKEIQKDLFQVTEICESMLTKLSKHLVQLGTVIDKESTIDSRVFIVEHEHLEDEMSSFLKSFRLIKKDTFEITEYLIDNEKLAHI</sequence>
<evidence type="ECO:0000313" key="2">
    <source>
        <dbReference type="Proteomes" id="UP000176050"/>
    </source>
</evidence>
<dbReference type="OrthoDB" id="1441145at2"/>
<proteinExistence type="predicted"/>
<protein>
    <submittedName>
        <fullName evidence="1">Uncharacterized protein</fullName>
    </submittedName>
</protein>
<accession>A0A1D8P801</accession>
<dbReference type="RefSeq" id="WP_070236862.1">
    <property type="nucleotide sequence ID" value="NZ_CP017478.1"/>
</dbReference>
<dbReference type="STRING" id="1850246.LPB138_08380"/>
<dbReference type="Proteomes" id="UP000176050">
    <property type="component" value="Chromosome"/>
</dbReference>
<dbReference type="AlphaFoldDB" id="A0A1D8P801"/>
<keyword evidence="2" id="KW-1185">Reference proteome</keyword>
<reference evidence="1 2" key="1">
    <citation type="submission" date="2016-10" db="EMBL/GenBank/DDBJ databases">
        <title>Lutibacter sp. LPB0138, isolated from marine gastropod.</title>
        <authorList>
            <person name="Kim E."/>
            <person name="Yi H."/>
        </authorList>
    </citation>
    <scope>NUCLEOTIDE SEQUENCE [LARGE SCALE GENOMIC DNA]</scope>
    <source>
        <strain evidence="1 2">LPB0138</strain>
    </source>
</reference>
<dbReference type="KEGG" id="lul:LPB138_08380"/>
<evidence type="ECO:0000313" key="1">
    <source>
        <dbReference type="EMBL" id="AOW20689.1"/>
    </source>
</evidence>
<dbReference type="EMBL" id="CP017478">
    <property type="protein sequence ID" value="AOW20689.1"/>
    <property type="molecule type" value="Genomic_DNA"/>
</dbReference>
<gene>
    <name evidence="1" type="ORF">LPB138_08380</name>
</gene>